<protein>
    <submittedName>
        <fullName evidence="3">Uncharacterized protein</fullName>
    </submittedName>
</protein>
<dbReference type="EMBL" id="JABCKV010000058">
    <property type="protein sequence ID" value="KAG5644797.1"/>
    <property type="molecule type" value="Genomic_DNA"/>
</dbReference>
<keyword evidence="2" id="KW-1133">Transmembrane helix</keyword>
<organism evidence="3 4">
    <name type="scientific">Asterophora parasitica</name>
    <dbReference type="NCBI Taxonomy" id="117018"/>
    <lineage>
        <taxon>Eukaryota</taxon>
        <taxon>Fungi</taxon>
        <taxon>Dikarya</taxon>
        <taxon>Basidiomycota</taxon>
        <taxon>Agaricomycotina</taxon>
        <taxon>Agaricomycetes</taxon>
        <taxon>Agaricomycetidae</taxon>
        <taxon>Agaricales</taxon>
        <taxon>Tricholomatineae</taxon>
        <taxon>Lyophyllaceae</taxon>
        <taxon>Asterophora</taxon>
    </lineage>
</organism>
<feature type="region of interest" description="Disordered" evidence="1">
    <location>
        <begin position="1"/>
        <end position="32"/>
    </location>
</feature>
<reference evidence="3" key="2">
    <citation type="submission" date="2021-10" db="EMBL/GenBank/DDBJ databases">
        <title>Phylogenomics reveals ancestral predisposition of the termite-cultivated fungus Termitomyces towards a domesticated lifestyle.</title>
        <authorList>
            <person name="Auxier B."/>
            <person name="Grum-Grzhimaylo A."/>
            <person name="Cardenas M.E."/>
            <person name="Lodge J.D."/>
            <person name="Laessoe T."/>
            <person name="Pedersen O."/>
            <person name="Smith M.E."/>
            <person name="Kuyper T.W."/>
            <person name="Franco-Molano E.A."/>
            <person name="Baroni T.J."/>
            <person name="Aanen D.K."/>
        </authorList>
    </citation>
    <scope>NUCLEOTIDE SEQUENCE</scope>
    <source>
        <strain evidence="3">AP01</strain>
        <tissue evidence="3">Mycelium</tissue>
    </source>
</reference>
<dbReference type="OrthoDB" id="3067608at2759"/>
<reference evidence="3" key="1">
    <citation type="submission" date="2020-07" db="EMBL/GenBank/DDBJ databases">
        <authorList>
            <person name="Nieuwenhuis M."/>
            <person name="Van De Peppel L.J.J."/>
        </authorList>
    </citation>
    <scope>NUCLEOTIDE SEQUENCE</scope>
    <source>
        <strain evidence="3">AP01</strain>
        <tissue evidence="3">Mycelium</tissue>
    </source>
</reference>
<feature type="transmembrane region" description="Helical" evidence="2">
    <location>
        <begin position="115"/>
        <end position="134"/>
    </location>
</feature>
<dbReference type="Proteomes" id="UP000775547">
    <property type="component" value="Unassembled WGS sequence"/>
</dbReference>
<evidence type="ECO:0000256" key="2">
    <source>
        <dbReference type="SAM" id="Phobius"/>
    </source>
</evidence>
<proteinExistence type="predicted"/>
<gene>
    <name evidence="3" type="ORF">DXG03_007619</name>
</gene>
<evidence type="ECO:0000313" key="3">
    <source>
        <dbReference type="EMBL" id="KAG5644797.1"/>
    </source>
</evidence>
<accession>A0A9P7GCQ3</accession>
<keyword evidence="2" id="KW-0472">Membrane</keyword>
<sequence length="191" mass="20827">MVYPGSRGPEAQVRRHSGLGLNVAPSMTKESPSPDAVFFPKVALDDPAISQRPQRLNSNLSTLASLSPGEREKEKIEPSDLEDQSHIWAGYEQDVLPDKTRGGVIGNLRYQILQVYRRLFGMVFLINVGLFISVAVKGAVAPQIGLIALSNLFVAVALREDYLTAGHYQYGAFSPMYTDLGGFTRGVGFLA</sequence>
<name>A0A9P7GCQ3_9AGAR</name>
<dbReference type="AlphaFoldDB" id="A0A9P7GCQ3"/>
<comment type="caution">
    <text evidence="3">The sequence shown here is derived from an EMBL/GenBank/DDBJ whole genome shotgun (WGS) entry which is preliminary data.</text>
</comment>
<evidence type="ECO:0000313" key="4">
    <source>
        <dbReference type="Proteomes" id="UP000775547"/>
    </source>
</evidence>
<evidence type="ECO:0000256" key="1">
    <source>
        <dbReference type="SAM" id="MobiDB-lite"/>
    </source>
</evidence>
<keyword evidence="2" id="KW-0812">Transmembrane</keyword>
<keyword evidence="4" id="KW-1185">Reference proteome</keyword>